<evidence type="ECO:0000256" key="2">
    <source>
        <dbReference type="PIRSR" id="PIRSR613078-2"/>
    </source>
</evidence>
<dbReference type="PANTHER" id="PTHR48100:SF15">
    <property type="entry name" value="SEDOHEPTULOSE 1,7-BISPHOSPHATASE"/>
    <property type="match status" value="1"/>
</dbReference>
<dbReference type="InterPro" id="IPR050275">
    <property type="entry name" value="PGM_Phosphatase"/>
</dbReference>
<dbReference type="OrthoDB" id="4697614at2"/>
<gene>
    <name evidence="3" type="ORF">B7R25_05350</name>
</gene>
<evidence type="ECO:0000313" key="4">
    <source>
        <dbReference type="Proteomes" id="UP000257080"/>
    </source>
</evidence>
<dbReference type="Proteomes" id="UP000257080">
    <property type="component" value="Unassembled WGS sequence"/>
</dbReference>
<reference evidence="3 4" key="1">
    <citation type="submission" date="2017-04" db="EMBL/GenBank/DDBJ databases">
        <title>Comparative genome analysis of Subtercola boreus.</title>
        <authorList>
            <person name="Cho Y.-J."/>
            <person name="Cho A."/>
            <person name="Kim O.-S."/>
            <person name="Lee J.-I."/>
        </authorList>
    </citation>
    <scope>NUCLEOTIDE SEQUENCE [LARGE SCALE GENOMIC DNA]</scope>
    <source>
        <strain evidence="3 4">P28004</strain>
    </source>
</reference>
<comment type="caution">
    <text evidence="3">The sequence shown here is derived from an EMBL/GenBank/DDBJ whole genome shotgun (WGS) entry which is preliminary data.</text>
</comment>
<dbReference type="CDD" id="cd07067">
    <property type="entry name" value="HP_PGM_like"/>
    <property type="match status" value="1"/>
</dbReference>
<accession>A0A3E0WE11</accession>
<dbReference type="EMBL" id="NBXE01000017">
    <property type="protein sequence ID" value="RFA28140.1"/>
    <property type="molecule type" value="Genomic_DNA"/>
</dbReference>
<proteinExistence type="predicted"/>
<dbReference type="RefSeq" id="WP_116417932.1">
    <property type="nucleotide sequence ID" value="NZ_NBXC01000012.1"/>
</dbReference>
<sequence length="210" mass="22471">MVTETIPPKTGQIVLVRHGETAWSLTGQHTGTTDLPLTAHGEDQARAVGRFLQGRPFSQVLVSPRIRARRTAELVGYADEAVVDPNLAEWDYGAYEGLTSVEIVAQRGAWNLWRDGVPAGATPGENNAQVQLRALSVLSRVRADVDAGDDVLLVAHGHILRALAAAWVELAPTGGQIFSLATSTLSALGYEHGAPVILLWNAAADERNQL</sequence>
<name>A0A3E0WE11_9MICO</name>
<dbReference type="InterPro" id="IPR013078">
    <property type="entry name" value="His_Pase_superF_clade-1"/>
</dbReference>
<evidence type="ECO:0000313" key="3">
    <source>
        <dbReference type="EMBL" id="RFA28140.1"/>
    </source>
</evidence>
<dbReference type="GO" id="GO:0101006">
    <property type="term" value="F:protein histidine phosphatase activity"/>
    <property type="evidence" value="ECO:0007669"/>
    <property type="project" value="TreeGrafter"/>
</dbReference>
<feature type="binding site" evidence="2">
    <location>
        <position position="67"/>
    </location>
    <ligand>
        <name>substrate</name>
    </ligand>
</feature>
<protein>
    <submittedName>
        <fullName evidence="3">Histidine phosphatase family protein</fullName>
    </submittedName>
</protein>
<feature type="binding site" evidence="2">
    <location>
        <begin position="30"/>
        <end position="31"/>
    </location>
    <ligand>
        <name>substrate</name>
    </ligand>
</feature>
<dbReference type="SUPFAM" id="SSF53254">
    <property type="entry name" value="Phosphoglycerate mutase-like"/>
    <property type="match status" value="1"/>
</dbReference>
<dbReference type="InterPro" id="IPR029033">
    <property type="entry name" value="His_PPase_superfam"/>
</dbReference>
<feature type="active site" description="Tele-phosphohistidine intermediate" evidence="1">
    <location>
        <position position="18"/>
    </location>
</feature>
<organism evidence="3 4">
    <name type="scientific">Subtercola boreus</name>
    <dbReference type="NCBI Taxonomy" id="120213"/>
    <lineage>
        <taxon>Bacteria</taxon>
        <taxon>Bacillati</taxon>
        <taxon>Actinomycetota</taxon>
        <taxon>Actinomycetes</taxon>
        <taxon>Micrococcales</taxon>
        <taxon>Microbacteriaceae</taxon>
        <taxon>Subtercola</taxon>
    </lineage>
</organism>
<feature type="active site" description="Proton donor/acceptor" evidence="1">
    <location>
        <position position="89"/>
    </location>
</feature>
<dbReference type="AlphaFoldDB" id="A0A3E0WE11"/>
<dbReference type="PANTHER" id="PTHR48100">
    <property type="entry name" value="BROAD-SPECIFICITY PHOSPHATASE YOR283W-RELATED"/>
    <property type="match status" value="1"/>
</dbReference>
<feature type="binding site" evidence="2">
    <location>
        <begin position="89"/>
        <end position="92"/>
    </location>
    <ligand>
        <name>substrate</name>
    </ligand>
</feature>
<dbReference type="GO" id="GO:0070297">
    <property type="term" value="P:regulation of phosphorelay signal transduction system"/>
    <property type="evidence" value="ECO:0007669"/>
    <property type="project" value="TreeGrafter"/>
</dbReference>
<evidence type="ECO:0000256" key="1">
    <source>
        <dbReference type="PIRSR" id="PIRSR613078-1"/>
    </source>
</evidence>
<dbReference type="Pfam" id="PF00300">
    <property type="entry name" value="His_Phos_1"/>
    <property type="match status" value="1"/>
</dbReference>
<dbReference type="SMART" id="SM00855">
    <property type="entry name" value="PGAM"/>
    <property type="match status" value="1"/>
</dbReference>
<dbReference type="Gene3D" id="3.40.50.1240">
    <property type="entry name" value="Phosphoglycerate mutase-like"/>
    <property type="match status" value="1"/>
</dbReference>